<evidence type="ECO:0000313" key="5">
    <source>
        <dbReference type="Proteomes" id="UP000562395"/>
    </source>
</evidence>
<dbReference type="RefSeq" id="WP_183610990.1">
    <property type="nucleotide sequence ID" value="NZ_JACICY010000001.1"/>
</dbReference>
<keyword evidence="2" id="KW-0560">Oxidoreductase</keyword>
<comment type="similarity">
    <text evidence="1 3">Belongs to the short-chain dehydrogenases/reductases (SDR) family.</text>
</comment>
<dbReference type="PANTHER" id="PTHR43976">
    <property type="entry name" value="SHORT CHAIN DEHYDROGENASE"/>
    <property type="match status" value="1"/>
</dbReference>
<comment type="caution">
    <text evidence="4">The sequence shown here is derived from an EMBL/GenBank/DDBJ whole genome shotgun (WGS) entry which is preliminary data.</text>
</comment>
<dbReference type="Pfam" id="PF00106">
    <property type="entry name" value="adh_short"/>
    <property type="match status" value="1"/>
</dbReference>
<dbReference type="Proteomes" id="UP000562395">
    <property type="component" value="Unassembled WGS sequence"/>
</dbReference>
<name>A0A7W5ZTG4_9SPHN</name>
<dbReference type="GO" id="GO:0016491">
    <property type="term" value="F:oxidoreductase activity"/>
    <property type="evidence" value="ECO:0007669"/>
    <property type="project" value="UniProtKB-KW"/>
</dbReference>
<evidence type="ECO:0000313" key="4">
    <source>
        <dbReference type="EMBL" id="MBB3858763.1"/>
    </source>
</evidence>
<dbReference type="InterPro" id="IPR020904">
    <property type="entry name" value="Sc_DH/Rdtase_CS"/>
</dbReference>
<dbReference type="PRINTS" id="PR00081">
    <property type="entry name" value="GDHRDH"/>
</dbReference>
<evidence type="ECO:0000256" key="3">
    <source>
        <dbReference type="RuleBase" id="RU000363"/>
    </source>
</evidence>
<dbReference type="PRINTS" id="PR00080">
    <property type="entry name" value="SDRFAMILY"/>
</dbReference>
<accession>A0A7W5ZTG4</accession>
<sequence>MSKTILITGTSSGYGKATAEHFLRSGWNVIATMRRPDPDVFDAPISRLRVLPLDVTSEQNIAVLIEAAGPIDVLVNNAGIGGVGAFEAMPMSLIRQLFATNTIGVMAMCQAVIPQMRERRSGMIVNVTSSVTLGEFPLAAAYTASKQAVEGFTASLAHELRYFGVGARLVEPGYAPTTKFGANAVVPVQDLLLGEYAEFALPILEAFARPTLMTRETDVAEAIWAAVHDTTEQLRFPAGADAVALAEAHSQADCASLFGSKGVNSEAGA</sequence>
<evidence type="ECO:0000256" key="1">
    <source>
        <dbReference type="ARBA" id="ARBA00006484"/>
    </source>
</evidence>
<reference evidence="4 5" key="1">
    <citation type="submission" date="2020-08" db="EMBL/GenBank/DDBJ databases">
        <title>Genomic Encyclopedia of Type Strains, Phase IV (KMG-IV): sequencing the most valuable type-strain genomes for metagenomic binning, comparative biology and taxonomic classification.</title>
        <authorList>
            <person name="Goeker M."/>
        </authorList>
    </citation>
    <scope>NUCLEOTIDE SEQUENCE [LARGE SCALE GENOMIC DNA]</scope>
    <source>
        <strain evidence="4 5">DSM 14552</strain>
    </source>
</reference>
<dbReference type="AlphaFoldDB" id="A0A7W5ZTG4"/>
<keyword evidence="5" id="KW-1185">Reference proteome</keyword>
<gene>
    <name evidence="4" type="ORF">GGQ88_000003</name>
</gene>
<evidence type="ECO:0000256" key="2">
    <source>
        <dbReference type="ARBA" id="ARBA00023002"/>
    </source>
</evidence>
<dbReference type="PROSITE" id="PS00061">
    <property type="entry name" value="ADH_SHORT"/>
    <property type="match status" value="1"/>
</dbReference>
<dbReference type="PANTHER" id="PTHR43976:SF16">
    <property type="entry name" value="SHORT-CHAIN DEHYDROGENASE_REDUCTASE FAMILY PROTEIN"/>
    <property type="match status" value="1"/>
</dbReference>
<dbReference type="Gene3D" id="3.40.50.720">
    <property type="entry name" value="NAD(P)-binding Rossmann-like Domain"/>
    <property type="match status" value="1"/>
</dbReference>
<dbReference type="InterPro" id="IPR002347">
    <property type="entry name" value="SDR_fam"/>
</dbReference>
<proteinExistence type="inferred from homology"/>
<dbReference type="SUPFAM" id="SSF51735">
    <property type="entry name" value="NAD(P)-binding Rossmann-fold domains"/>
    <property type="match status" value="1"/>
</dbReference>
<dbReference type="InterPro" id="IPR036291">
    <property type="entry name" value="NAD(P)-bd_dom_sf"/>
</dbReference>
<dbReference type="InterPro" id="IPR051911">
    <property type="entry name" value="SDR_oxidoreductase"/>
</dbReference>
<dbReference type="CDD" id="cd05374">
    <property type="entry name" value="17beta-HSD-like_SDR_c"/>
    <property type="match status" value="1"/>
</dbReference>
<organism evidence="4 5">
    <name type="scientific">Novosphingobium hassiacum</name>
    <dbReference type="NCBI Taxonomy" id="173676"/>
    <lineage>
        <taxon>Bacteria</taxon>
        <taxon>Pseudomonadati</taxon>
        <taxon>Pseudomonadota</taxon>
        <taxon>Alphaproteobacteria</taxon>
        <taxon>Sphingomonadales</taxon>
        <taxon>Sphingomonadaceae</taxon>
        <taxon>Novosphingobium</taxon>
    </lineage>
</organism>
<dbReference type="EMBL" id="JACICY010000001">
    <property type="protein sequence ID" value="MBB3858763.1"/>
    <property type="molecule type" value="Genomic_DNA"/>
</dbReference>
<protein>
    <submittedName>
        <fullName evidence="4">NAD(P)-dependent dehydrogenase (Short-subunit alcohol dehydrogenase family)</fullName>
    </submittedName>
</protein>